<evidence type="ECO:0000313" key="13">
    <source>
        <dbReference type="EMBL" id="VAW52372.1"/>
    </source>
</evidence>
<keyword evidence="13" id="KW-0413">Isomerase</keyword>
<evidence type="ECO:0000256" key="7">
    <source>
        <dbReference type="ARBA" id="ARBA00023186"/>
    </source>
</evidence>
<dbReference type="Pfam" id="PF13616">
    <property type="entry name" value="Rotamase_3"/>
    <property type="match status" value="1"/>
</dbReference>
<dbReference type="Pfam" id="PF13624">
    <property type="entry name" value="SurA_N_3"/>
    <property type="match status" value="1"/>
</dbReference>
<comment type="similarity">
    <text evidence="8">Belongs to the PpiD chaperone family.</text>
</comment>
<dbReference type="PROSITE" id="PS50198">
    <property type="entry name" value="PPIC_PPIASE_2"/>
    <property type="match status" value="1"/>
</dbReference>
<keyword evidence="6 11" id="KW-0472">Membrane</keyword>
<gene>
    <name evidence="13" type="ORF">MNBD_GAMMA06-764</name>
</gene>
<evidence type="ECO:0000256" key="2">
    <source>
        <dbReference type="ARBA" id="ARBA00022475"/>
    </source>
</evidence>
<dbReference type="Gene3D" id="3.10.50.40">
    <property type="match status" value="1"/>
</dbReference>
<keyword evidence="2" id="KW-1003">Cell membrane</keyword>
<evidence type="ECO:0000256" key="10">
    <source>
        <dbReference type="ARBA" id="ARBA00042775"/>
    </source>
</evidence>
<accession>A0A3B0WLZ9</accession>
<dbReference type="Gene3D" id="1.10.4030.10">
    <property type="entry name" value="Porin chaperone SurA, peptide-binding domain"/>
    <property type="match status" value="1"/>
</dbReference>
<keyword evidence="3" id="KW-0997">Cell inner membrane</keyword>
<evidence type="ECO:0000256" key="1">
    <source>
        <dbReference type="ARBA" id="ARBA00004382"/>
    </source>
</evidence>
<evidence type="ECO:0000256" key="4">
    <source>
        <dbReference type="ARBA" id="ARBA00022692"/>
    </source>
</evidence>
<evidence type="ECO:0000256" key="11">
    <source>
        <dbReference type="SAM" id="Phobius"/>
    </source>
</evidence>
<dbReference type="GO" id="GO:0005886">
    <property type="term" value="C:plasma membrane"/>
    <property type="evidence" value="ECO:0007669"/>
    <property type="project" value="UniProtKB-SubCell"/>
</dbReference>
<proteinExistence type="inferred from homology"/>
<evidence type="ECO:0000256" key="8">
    <source>
        <dbReference type="ARBA" id="ARBA00038408"/>
    </source>
</evidence>
<evidence type="ECO:0000259" key="12">
    <source>
        <dbReference type="PROSITE" id="PS50198"/>
    </source>
</evidence>
<evidence type="ECO:0000256" key="9">
    <source>
        <dbReference type="ARBA" id="ARBA00040743"/>
    </source>
</evidence>
<dbReference type="PANTHER" id="PTHR47529">
    <property type="entry name" value="PEPTIDYL-PROLYL CIS-TRANS ISOMERASE D"/>
    <property type="match status" value="1"/>
</dbReference>
<organism evidence="13">
    <name type="scientific">hydrothermal vent metagenome</name>
    <dbReference type="NCBI Taxonomy" id="652676"/>
    <lineage>
        <taxon>unclassified sequences</taxon>
        <taxon>metagenomes</taxon>
        <taxon>ecological metagenomes</taxon>
    </lineage>
</organism>
<dbReference type="SUPFAM" id="SSF54534">
    <property type="entry name" value="FKBP-like"/>
    <property type="match status" value="1"/>
</dbReference>
<evidence type="ECO:0000256" key="6">
    <source>
        <dbReference type="ARBA" id="ARBA00023136"/>
    </source>
</evidence>
<dbReference type="InterPro" id="IPR046357">
    <property type="entry name" value="PPIase_dom_sf"/>
</dbReference>
<reference evidence="13" key="1">
    <citation type="submission" date="2018-06" db="EMBL/GenBank/DDBJ databases">
        <authorList>
            <person name="Zhirakovskaya E."/>
        </authorList>
    </citation>
    <scope>NUCLEOTIDE SEQUENCE</scope>
</reference>
<dbReference type="PANTHER" id="PTHR47529:SF1">
    <property type="entry name" value="PERIPLASMIC CHAPERONE PPID"/>
    <property type="match status" value="1"/>
</dbReference>
<evidence type="ECO:0000256" key="5">
    <source>
        <dbReference type="ARBA" id="ARBA00022989"/>
    </source>
</evidence>
<keyword evidence="4 11" id="KW-0812">Transmembrane</keyword>
<dbReference type="AlphaFoldDB" id="A0A3B0WLZ9"/>
<dbReference type="EMBL" id="UOFD01000046">
    <property type="protein sequence ID" value="VAW52372.1"/>
    <property type="molecule type" value="Genomic_DNA"/>
</dbReference>
<dbReference type="GO" id="GO:0003755">
    <property type="term" value="F:peptidyl-prolyl cis-trans isomerase activity"/>
    <property type="evidence" value="ECO:0007669"/>
    <property type="project" value="InterPro"/>
</dbReference>
<comment type="subcellular location">
    <subcellularLocation>
        <location evidence="1">Cell inner membrane</location>
        <topology evidence="1">Single-pass type II membrane protein</topology>
        <orientation evidence="1">Periplasmic side</orientation>
    </subcellularLocation>
</comment>
<dbReference type="SUPFAM" id="SSF109998">
    <property type="entry name" value="Triger factor/SurA peptide-binding domain-like"/>
    <property type="match status" value="1"/>
</dbReference>
<keyword evidence="5 11" id="KW-1133">Transmembrane helix</keyword>
<keyword evidence="7" id="KW-0143">Chaperone</keyword>
<evidence type="ECO:0000256" key="3">
    <source>
        <dbReference type="ARBA" id="ARBA00022519"/>
    </source>
</evidence>
<protein>
    <recommendedName>
        <fullName evidence="9">Periplasmic chaperone PpiD</fullName>
    </recommendedName>
    <alternativeName>
        <fullName evidence="10">Periplasmic folding chaperone</fullName>
    </alternativeName>
</protein>
<dbReference type="InterPro" id="IPR052029">
    <property type="entry name" value="PpiD_chaperone"/>
</dbReference>
<name>A0A3B0WLZ9_9ZZZZ</name>
<feature type="transmembrane region" description="Helical" evidence="11">
    <location>
        <begin position="12"/>
        <end position="30"/>
    </location>
</feature>
<sequence length="630" mass="69996">MLQAINDRIKGWLGIAVVVLIGLPFALWGVQSYFEDAGPRYAAKVNGSEITASEFERSVSLQRQSILRQNGGKLPMAESALRERTLTQMINQRLLEEITFENGYRISDTTLSQRIEQMFTVDGMFDRERFEASVLSLGMNVPMYENALRSELRLQQMQAAIANTSFVTKDAVKKLAALSEQTRDISVLTFNVDHFSTATKANAEEIKTYYEKNLQRFMVPEKIKVDYVEITSDVLAGDIDIDEQQIKKMYDDYVVSVTGREERKASHILIQNSDDKAAAQIKIESLKKELEQGADFAEMAKKHSQDPGSAVKGGDLDWVALGEMVKPFEKALFDMKKGSVSEVVKTQFGYHLIKLDDIRSEPIVPLGVKRYEFEDEIKEDGVASKFYDLSERLAATAYENPDSLDVVIDDLGLKINTSDYFSRVAGEGIAKNEKVRNIAFSALVLAQGSNSDIIELSPTHVVVVRLNEHVQATAIPLADVSSKIENILKVQGGHKQTMAAALDIKVKIEAGESIDSMKGKGVNIVTIASLGRRDNARVSDPSILRNAFDLVPTETDKKLVKEVNLASGDVALVVLNQINLSDNILQSQLDLVKSEALREHAIRDFSSALLIIKENAVIDRNMKLVNNADE</sequence>
<feature type="domain" description="PpiC" evidence="12">
    <location>
        <begin position="260"/>
        <end position="357"/>
    </location>
</feature>
<dbReference type="InterPro" id="IPR027304">
    <property type="entry name" value="Trigger_fact/SurA_dom_sf"/>
</dbReference>
<dbReference type="InterPro" id="IPR000297">
    <property type="entry name" value="PPIase_PpiC"/>
</dbReference>